<reference evidence="2 3" key="1">
    <citation type="journal article" date="2024" name="G3 (Bethesda)">
        <title>Genome assembly of Hibiscus sabdariffa L. provides insights into metabolisms of medicinal natural products.</title>
        <authorList>
            <person name="Kim T."/>
        </authorList>
    </citation>
    <scope>NUCLEOTIDE SEQUENCE [LARGE SCALE GENOMIC DNA]</scope>
    <source>
        <strain evidence="2">TK-2024</strain>
        <tissue evidence="2">Old leaves</tissue>
    </source>
</reference>
<keyword evidence="1" id="KW-0472">Membrane</keyword>
<keyword evidence="3" id="KW-1185">Reference proteome</keyword>
<organism evidence="2 3">
    <name type="scientific">Hibiscus sabdariffa</name>
    <name type="common">roselle</name>
    <dbReference type="NCBI Taxonomy" id="183260"/>
    <lineage>
        <taxon>Eukaryota</taxon>
        <taxon>Viridiplantae</taxon>
        <taxon>Streptophyta</taxon>
        <taxon>Embryophyta</taxon>
        <taxon>Tracheophyta</taxon>
        <taxon>Spermatophyta</taxon>
        <taxon>Magnoliopsida</taxon>
        <taxon>eudicotyledons</taxon>
        <taxon>Gunneridae</taxon>
        <taxon>Pentapetalae</taxon>
        <taxon>rosids</taxon>
        <taxon>malvids</taxon>
        <taxon>Malvales</taxon>
        <taxon>Malvaceae</taxon>
        <taxon>Malvoideae</taxon>
        <taxon>Hibiscus</taxon>
    </lineage>
</organism>
<proteinExistence type="predicted"/>
<keyword evidence="1" id="KW-1133">Transmembrane helix</keyword>
<accession>A0ABR2RIS6</accession>
<feature type="transmembrane region" description="Helical" evidence="1">
    <location>
        <begin position="130"/>
        <end position="151"/>
    </location>
</feature>
<sequence>MKNPQKLCRRKLDLLTCARVPFLVLRQKSRIQYIREDDQNSSFFVRQVAARQKFNMITMLKDSQGHKLESFEAISNVLVNHFVGSLGTIDENVEVVQDNLLKEGLIKTLLQLMFQCIEIADCASAVYLGAFLRAATAFLGAITTALLPILFNNDAVTVLPS</sequence>
<evidence type="ECO:0000256" key="1">
    <source>
        <dbReference type="SAM" id="Phobius"/>
    </source>
</evidence>
<comment type="caution">
    <text evidence="2">The sequence shown here is derived from an EMBL/GenBank/DDBJ whole genome shotgun (WGS) entry which is preliminary data.</text>
</comment>
<evidence type="ECO:0000313" key="3">
    <source>
        <dbReference type="Proteomes" id="UP001396334"/>
    </source>
</evidence>
<keyword evidence="1" id="KW-0812">Transmembrane</keyword>
<evidence type="ECO:0000313" key="2">
    <source>
        <dbReference type="EMBL" id="KAK9012782.1"/>
    </source>
</evidence>
<name>A0ABR2RIS6_9ROSI</name>
<gene>
    <name evidence="2" type="ORF">V6N11_040817</name>
</gene>
<dbReference type="EMBL" id="JBBPBN010000022">
    <property type="protein sequence ID" value="KAK9012782.1"/>
    <property type="molecule type" value="Genomic_DNA"/>
</dbReference>
<protein>
    <submittedName>
        <fullName evidence="2">Uncharacterized protein</fullName>
    </submittedName>
</protein>
<dbReference type="Proteomes" id="UP001396334">
    <property type="component" value="Unassembled WGS sequence"/>
</dbReference>